<keyword evidence="2" id="KW-0472">Membrane</keyword>
<keyword evidence="2" id="KW-1133">Transmembrane helix</keyword>
<feature type="transmembrane region" description="Helical" evidence="2">
    <location>
        <begin position="75"/>
        <end position="95"/>
    </location>
</feature>
<reference evidence="4" key="1">
    <citation type="journal article" date="2019" name="Mol. Phylogenet. Evol.">
        <title>Morphological evolution and classification of the red algal order Ceramiales inferred using plastid phylogenomics.</title>
        <authorList>
            <person name="Diaz-Tapia P."/>
            <person name="Pasella M.M."/>
            <person name="Verbruggen H."/>
            <person name="Maggs C.A."/>
        </authorList>
    </citation>
    <scope>NUCLEOTIDE SEQUENCE</scope>
    <source>
        <strain evidence="3">PD2949_2</strain>
        <strain evidence="4">PD2949_3</strain>
    </source>
</reference>
<name>A0A4D6WY57_9FLOR</name>
<protein>
    <submittedName>
        <fullName evidence="4">Thiol:disulfide interchange protein</fullName>
    </submittedName>
</protein>
<reference evidence="4" key="2">
    <citation type="submission" date="2019-04" db="EMBL/GenBank/DDBJ databases">
        <authorList>
            <person name="Pasella M."/>
        </authorList>
    </citation>
    <scope>NUCLEOTIDE SEQUENCE</scope>
    <source>
        <strain evidence="3">PD2949_2</strain>
        <strain evidence="4">PD2949_3</strain>
    </source>
</reference>
<organism evidence="4">
    <name type="scientific">Ptilothamnion sphaericum</name>
    <dbReference type="NCBI Taxonomy" id="1498216"/>
    <lineage>
        <taxon>Eukaryota</taxon>
        <taxon>Rhodophyta</taxon>
        <taxon>Florideophyceae</taxon>
        <taxon>Rhodymeniophycidae</taxon>
        <taxon>Ceramiales</taxon>
        <taxon>Wrangeliaceae</taxon>
        <taxon>Ptilothamnion</taxon>
    </lineage>
</organism>
<feature type="transmembrane region" description="Helical" evidence="2">
    <location>
        <begin position="37"/>
        <end position="63"/>
    </location>
</feature>
<proteinExistence type="predicted"/>
<keyword evidence="2" id="KW-0812">Transmembrane</keyword>
<sequence length="245" mass="28406">MILEFLENYELFLYIFKSKIYSFLISSISHISLYSIIIFFFLGFITSLTPCLISVIPFSLAYINMSRQNYYYKNFFLLGLISSTLLIMFLFNAINYQYLNYFDNIPIVFSLVLCLLSLNLLQVVNLSALSMYIDNIFNSLLKGDNLILYNYLNGFAIGLSALPCSSSIIFIISFWLFSSINLLTTLFYLITFILGYIISILLIFNLAFNYTNLFVVSYMWELVMPLSGFVILTFSLLNILEKLFI</sequence>
<dbReference type="EMBL" id="MK814728">
    <property type="protein sequence ID" value="QCI08316.1"/>
    <property type="molecule type" value="Genomic_DNA"/>
</dbReference>
<dbReference type="AlphaFoldDB" id="A0A4D6WY57"/>
<evidence type="ECO:0000256" key="1">
    <source>
        <dbReference type="ARBA" id="ARBA00022748"/>
    </source>
</evidence>
<evidence type="ECO:0000313" key="3">
    <source>
        <dbReference type="EMBL" id="QCI08316.1"/>
    </source>
</evidence>
<keyword evidence="1" id="KW-0201">Cytochrome c-type biogenesis</keyword>
<dbReference type="EMBL" id="MK814729">
    <property type="protein sequence ID" value="QCI08336.1"/>
    <property type="molecule type" value="Genomic_DNA"/>
</dbReference>
<feature type="transmembrane region" description="Helical" evidence="2">
    <location>
        <begin position="12"/>
        <end position="31"/>
    </location>
</feature>
<keyword evidence="4" id="KW-0934">Plastid</keyword>
<gene>
    <name evidence="4" type="primary">dsbD</name>
</gene>
<dbReference type="InterPro" id="IPR051790">
    <property type="entry name" value="Cytochrome_c-biogenesis_DsbD"/>
</dbReference>
<accession>A0A4D6WY57</accession>
<feature type="transmembrane region" description="Helical" evidence="2">
    <location>
        <begin position="107"/>
        <end position="133"/>
    </location>
</feature>
<geneLocation type="plastid" evidence="4"/>
<dbReference type="GO" id="GO:0017004">
    <property type="term" value="P:cytochrome complex assembly"/>
    <property type="evidence" value="ECO:0007669"/>
    <property type="project" value="UniProtKB-KW"/>
</dbReference>
<feature type="transmembrane region" description="Helical" evidence="2">
    <location>
        <begin position="220"/>
        <end position="240"/>
    </location>
</feature>
<feature type="transmembrane region" description="Helical" evidence="2">
    <location>
        <begin position="186"/>
        <end position="208"/>
    </location>
</feature>
<dbReference type="PANTHER" id="PTHR31272:SF6">
    <property type="entry name" value="CYTOCHROME C-TYPE BIOGENESIS CCDA-LIKE CHLOROPLASTIC PROTEIN"/>
    <property type="match status" value="1"/>
</dbReference>
<evidence type="ECO:0000256" key="2">
    <source>
        <dbReference type="SAM" id="Phobius"/>
    </source>
</evidence>
<evidence type="ECO:0000313" key="4">
    <source>
        <dbReference type="EMBL" id="QCI08336.1"/>
    </source>
</evidence>
<dbReference type="PANTHER" id="PTHR31272">
    <property type="entry name" value="CYTOCHROME C-TYPE BIOGENESIS PROTEIN HI_1454-RELATED"/>
    <property type="match status" value="1"/>
</dbReference>
<feature type="transmembrane region" description="Helical" evidence="2">
    <location>
        <begin position="154"/>
        <end position="180"/>
    </location>
</feature>